<dbReference type="Proteomes" id="UP000002039">
    <property type="component" value="Unassembled WGS sequence"/>
</dbReference>
<sequence>MVRPVSQSTQQLDEAGSLDENIEHSDVYCSGGAISDQQMKHLKMTFEIEKKRCRVLELEL</sequence>
<organism evidence="1 2">
    <name type="scientific">Ajellomyces dermatitidis (strain ER-3 / ATCC MYA-2586)</name>
    <name type="common">Blastomyces dermatitidis</name>
    <dbReference type="NCBI Taxonomy" id="559297"/>
    <lineage>
        <taxon>Eukaryota</taxon>
        <taxon>Fungi</taxon>
        <taxon>Dikarya</taxon>
        <taxon>Ascomycota</taxon>
        <taxon>Pezizomycotina</taxon>
        <taxon>Eurotiomycetes</taxon>
        <taxon>Eurotiomycetidae</taxon>
        <taxon>Onygenales</taxon>
        <taxon>Ajellomycetaceae</taxon>
        <taxon>Blastomyces</taxon>
    </lineage>
</organism>
<reference evidence="2" key="1">
    <citation type="journal article" date="2015" name="PLoS Genet.">
        <title>The dynamic genome and transcriptome of the human fungal pathogen Blastomyces and close relative Emmonsia.</title>
        <authorList>
            <person name="Munoz J.F."/>
            <person name="Gauthier G.M."/>
            <person name="Desjardins C.A."/>
            <person name="Gallo J.E."/>
            <person name="Holder J."/>
            <person name="Sullivan T.D."/>
            <person name="Marty A.J."/>
            <person name="Carmen J.C."/>
            <person name="Chen Z."/>
            <person name="Ding L."/>
            <person name="Gujja S."/>
            <person name="Magrini V."/>
            <person name="Misas E."/>
            <person name="Mitreva M."/>
            <person name="Priest M."/>
            <person name="Saif S."/>
            <person name="Whiston E.A."/>
            <person name="Young S."/>
            <person name="Zeng Q."/>
            <person name="Goldman W.E."/>
            <person name="Mardis E.R."/>
            <person name="Taylor J.W."/>
            <person name="McEwen J.G."/>
            <person name="Clay O.K."/>
            <person name="Klein B.S."/>
            <person name="Cuomo C.A."/>
        </authorList>
    </citation>
    <scope>NUCLEOTIDE SEQUENCE [LARGE SCALE GENOMIC DNA]</scope>
    <source>
        <strain evidence="2">ER-3 / ATCC MYA-2586</strain>
    </source>
</reference>
<evidence type="ECO:0000313" key="2">
    <source>
        <dbReference type="Proteomes" id="UP000002039"/>
    </source>
</evidence>
<gene>
    <name evidence="1" type="ORF">BDCG_01764</name>
</gene>
<dbReference type="GeneID" id="69024310"/>
<dbReference type="EMBL" id="EQ999974">
    <property type="protein sequence ID" value="EEQ86644.2"/>
    <property type="molecule type" value="Genomic_DNA"/>
</dbReference>
<keyword evidence="2" id="KW-1185">Reference proteome</keyword>
<name>A0ABP2ESD7_AJEDR</name>
<evidence type="ECO:0000313" key="1">
    <source>
        <dbReference type="EMBL" id="EEQ86644.2"/>
    </source>
</evidence>
<protein>
    <submittedName>
        <fullName evidence="1">Uncharacterized protein</fullName>
    </submittedName>
</protein>
<proteinExistence type="predicted"/>
<accession>A0ABP2ESD7</accession>
<dbReference type="RefSeq" id="XP_045274155.1">
    <property type="nucleotide sequence ID" value="XM_045417297.1"/>
</dbReference>